<proteinExistence type="inferred from homology"/>
<evidence type="ECO:0000256" key="1">
    <source>
        <dbReference type="ARBA" id="ARBA00004167"/>
    </source>
</evidence>
<dbReference type="GO" id="GO:0016020">
    <property type="term" value="C:membrane"/>
    <property type="evidence" value="ECO:0007669"/>
    <property type="project" value="UniProtKB-SubCell"/>
</dbReference>
<evidence type="ECO:0000256" key="3">
    <source>
        <dbReference type="ARBA" id="ARBA00022692"/>
    </source>
</evidence>
<dbReference type="Proteomes" id="UP000239663">
    <property type="component" value="Unassembled WGS sequence"/>
</dbReference>
<reference evidence="8 9" key="1">
    <citation type="submission" date="2017-12" db="EMBL/GenBank/DDBJ databases">
        <title>Taxonomic description and draft genome of Pradoshia cofamensis Gen. nov., sp. nov., a thermotolerant bacillale isolated from anterior gut of earthworm Eisenia fetida.</title>
        <authorList>
            <person name="Saha T."/>
            <person name="Chakraborty R."/>
        </authorList>
    </citation>
    <scope>NUCLEOTIDE SEQUENCE [LARGE SCALE GENOMIC DNA]</scope>
    <source>
        <strain evidence="8 9">EAG3</strain>
    </source>
</reference>
<dbReference type="InterPro" id="IPR058639">
    <property type="entry name" value="BSH_YknX-like"/>
</dbReference>
<dbReference type="Gene3D" id="2.40.30.170">
    <property type="match status" value="1"/>
</dbReference>
<organism evidence="8 9">
    <name type="scientific">Pradoshia eiseniae</name>
    <dbReference type="NCBI Taxonomy" id="2064768"/>
    <lineage>
        <taxon>Bacteria</taxon>
        <taxon>Bacillati</taxon>
        <taxon>Bacillota</taxon>
        <taxon>Bacilli</taxon>
        <taxon>Bacillales</taxon>
        <taxon>Bacillaceae</taxon>
        <taxon>Pradoshia</taxon>
    </lineage>
</organism>
<keyword evidence="5" id="KW-0472">Membrane</keyword>
<name>A0A2S7MWM9_9BACI</name>
<evidence type="ECO:0000256" key="6">
    <source>
        <dbReference type="SAM" id="MobiDB-lite"/>
    </source>
</evidence>
<feature type="region of interest" description="Disordered" evidence="6">
    <location>
        <begin position="128"/>
        <end position="153"/>
    </location>
</feature>
<evidence type="ECO:0000256" key="5">
    <source>
        <dbReference type="ARBA" id="ARBA00023136"/>
    </source>
</evidence>
<evidence type="ECO:0000256" key="4">
    <source>
        <dbReference type="ARBA" id="ARBA00022989"/>
    </source>
</evidence>
<dbReference type="PANTHER" id="PTHR30386:SF26">
    <property type="entry name" value="TRANSPORT PROTEIN COMB"/>
    <property type="match status" value="1"/>
</dbReference>
<comment type="similarity">
    <text evidence="2">Belongs to the membrane fusion protein (MFP) (TC 8.A.1) family.</text>
</comment>
<dbReference type="RefSeq" id="WP_104850491.1">
    <property type="nucleotide sequence ID" value="NZ_PKOZ01000013.1"/>
</dbReference>
<feature type="domain" description="YknX-like barrel-sandwich hybrid" evidence="7">
    <location>
        <begin position="64"/>
        <end position="223"/>
    </location>
</feature>
<comment type="caution">
    <text evidence="8">The sequence shown here is derived from an EMBL/GenBank/DDBJ whole genome shotgun (WGS) entry which is preliminary data.</text>
</comment>
<feature type="region of interest" description="Disordered" evidence="6">
    <location>
        <begin position="295"/>
        <end position="353"/>
    </location>
</feature>
<dbReference type="Pfam" id="PF25984">
    <property type="entry name" value="BSH_YknX"/>
    <property type="match status" value="1"/>
</dbReference>
<feature type="compositionally biased region" description="Acidic residues" evidence="6">
    <location>
        <begin position="128"/>
        <end position="147"/>
    </location>
</feature>
<dbReference type="InterPro" id="IPR050739">
    <property type="entry name" value="MFP"/>
</dbReference>
<keyword evidence="4" id="KW-1133">Transmembrane helix</keyword>
<protein>
    <recommendedName>
        <fullName evidence="7">YknX-like barrel-sandwich hybrid domain-containing protein</fullName>
    </recommendedName>
</protein>
<sequence length="465" mass="51289">MKRKHYLLITLLIILFLTVNIVLLERDSDVDRTVLISEPISPKEKTLKTTFGTDGVIEPSSVSYVYAENERGEIKSVLVEEGQHIEEGTPLVEYVNESSQAEADALKHANDELELKKEKLLEDKAVLEEEMSETESLPDIDGQDEDDQHVHPSYDQTRPIQYEINNIEYSVKQIELEQANNQAKIDALTEASSETVVESEVAGIVTKVHGTSRSDGEPILTIASINPLWAIAYVGEEHIHQVEAGQSVMLYPEYLRSNSVLGTVIDVGTYPEDLADSDGQSQYPVTIEIDEGAAAGEDGTLDEPTDEDDTGQSAEGSNEDGNEEPSGELKAEGEVPESAPNEEAARAETETVPIRIGAHMNADITLKEMTGPTILDKAVKHNKAIVLEKGMLKQQKVAIGLHADEQYVIAKGLKAKQLLLREADLTIHTGTSYITRADWNALTKKRIKQFSGKEFSLLYLHGFLQ</sequence>
<feature type="compositionally biased region" description="Acidic residues" evidence="6">
    <location>
        <begin position="299"/>
        <end position="310"/>
    </location>
</feature>
<keyword evidence="9" id="KW-1185">Reference proteome</keyword>
<evidence type="ECO:0000313" key="9">
    <source>
        <dbReference type="Proteomes" id="UP000239663"/>
    </source>
</evidence>
<gene>
    <name evidence="8" type="ORF">CYL18_15780</name>
</gene>
<dbReference type="AlphaFoldDB" id="A0A2S7MWM9"/>
<keyword evidence="3" id="KW-0812">Transmembrane</keyword>
<evidence type="ECO:0000259" key="7">
    <source>
        <dbReference type="Pfam" id="PF25984"/>
    </source>
</evidence>
<evidence type="ECO:0000256" key="2">
    <source>
        <dbReference type="ARBA" id="ARBA00009477"/>
    </source>
</evidence>
<feature type="compositionally biased region" description="Acidic residues" evidence="6">
    <location>
        <begin position="317"/>
        <end position="326"/>
    </location>
</feature>
<comment type="subcellular location">
    <subcellularLocation>
        <location evidence="1">Membrane</location>
        <topology evidence="1">Single-pass membrane protein</topology>
    </subcellularLocation>
</comment>
<accession>A0A2S7MWM9</accession>
<evidence type="ECO:0000313" key="8">
    <source>
        <dbReference type="EMBL" id="PQD94166.1"/>
    </source>
</evidence>
<dbReference type="EMBL" id="PKOZ01000013">
    <property type="protein sequence ID" value="PQD94166.1"/>
    <property type="molecule type" value="Genomic_DNA"/>
</dbReference>
<dbReference type="OrthoDB" id="2446145at2"/>
<dbReference type="PANTHER" id="PTHR30386">
    <property type="entry name" value="MEMBRANE FUSION SUBUNIT OF EMRAB-TOLC MULTIDRUG EFFLUX PUMP"/>
    <property type="match status" value="1"/>
</dbReference>